<keyword evidence="5 6" id="KW-0472">Membrane</keyword>
<feature type="transmembrane region" description="Helical" evidence="6">
    <location>
        <begin position="84"/>
        <end position="107"/>
    </location>
</feature>
<protein>
    <submittedName>
        <fullName evidence="8">FtsH-interacting integral membrane protein</fullName>
    </submittedName>
    <submittedName>
        <fullName evidence="7">Inhibitor of apoptosis-promoting Bax1</fullName>
    </submittedName>
</protein>
<comment type="similarity">
    <text evidence="2 6">Belongs to the BI1 family.</text>
</comment>
<dbReference type="Proteomes" id="UP001071230">
    <property type="component" value="Unassembled WGS sequence"/>
</dbReference>
<dbReference type="RefSeq" id="WP_240983569.1">
    <property type="nucleotide sequence ID" value="NZ_CDGJ01000052.1"/>
</dbReference>
<name>A0A8S0XUW7_9FIRM</name>
<feature type="transmembrane region" description="Helical" evidence="6">
    <location>
        <begin position="54"/>
        <end position="72"/>
    </location>
</feature>
<dbReference type="KEGG" id="aacx:DEACI_0436"/>
<organism evidence="7">
    <name type="scientific">Acididesulfobacillus acetoxydans</name>
    <dbReference type="NCBI Taxonomy" id="1561005"/>
    <lineage>
        <taxon>Bacteria</taxon>
        <taxon>Bacillati</taxon>
        <taxon>Bacillota</taxon>
        <taxon>Clostridia</taxon>
        <taxon>Eubacteriales</taxon>
        <taxon>Peptococcaceae</taxon>
        <taxon>Acididesulfobacillus</taxon>
    </lineage>
</organism>
<dbReference type="Pfam" id="PF01027">
    <property type="entry name" value="Bax1-I"/>
    <property type="match status" value="1"/>
</dbReference>
<comment type="subcellular location">
    <subcellularLocation>
        <location evidence="1">Membrane</location>
        <topology evidence="1">Multi-pass membrane protein</topology>
    </subcellularLocation>
</comment>
<proteinExistence type="inferred from homology"/>
<evidence type="ECO:0000256" key="5">
    <source>
        <dbReference type="ARBA" id="ARBA00023136"/>
    </source>
</evidence>
<accession>A0A8S0XUW7</accession>
<dbReference type="InterPro" id="IPR006214">
    <property type="entry name" value="Bax_inhibitor_1-related"/>
</dbReference>
<feature type="transmembrane region" description="Helical" evidence="6">
    <location>
        <begin position="176"/>
        <end position="196"/>
    </location>
</feature>
<feature type="transmembrane region" description="Helical" evidence="6">
    <location>
        <begin position="208"/>
        <end position="232"/>
    </location>
</feature>
<feature type="transmembrane region" description="Helical" evidence="6">
    <location>
        <begin position="151"/>
        <end position="170"/>
    </location>
</feature>
<dbReference type="Proteomes" id="UP000836597">
    <property type="component" value="Chromosome"/>
</dbReference>
<feature type="transmembrane region" description="Helical" evidence="6">
    <location>
        <begin position="119"/>
        <end position="139"/>
    </location>
</feature>
<evidence type="ECO:0000256" key="2">
    <source>
        <dbReference type="ARBA" id="ARBA00010350"/>
    </source>
</evidence>
<reference evidence="7" key="2">
    <citation type="submission" date="2020-01" db="EMBL/GenBank/DDBJ databases">
        <authorList>
            <person name="Hornung B."/>
        </authorList>
    </citation>
    <scope>NUCLEOTIDE SEQUENCE</scope>
    <source>
        <strain evidence="7">PacBioINE</strain>
    </source>
</reference>
<evidence type="ECO:0000256" key="4">
    <source>
        <dbReference type="ARBA" id="ARBA00022989"/>
    </source>
</evidence>
<evidence type="ECO:0000256" key="1">
    <source>
        <dbReference type="ARBA" id="ARBA00004141"/>
    </source>
</evidence>
<sequence>MPYNDFSSRSNYYPPDNIVDIKKDRPVSLTQVMGLLSFMFLAMAAGAFLVPPQYFMPAVILEFVLLFVIPLMNRRDLIREQDPAAGLTGALSLLFAACAGAVLGPLVQVLMADAAGRLVLIQAALVTFVVFGAFGLYGLVTRRNLGVMAKALFIGLIALLGVMILSVFFSSFMSPFGLLIGIGGAVLFSLLTALDFQRVKYSSADNAVLITLSIFLDFVNLFSFILNIFLLLGGGGGLRKR</sequence>
<dbReference type="PANTHER" id="PTHR23291">
    <property type="entry name" value="BAX INHIBITOR-RELATED"/>
    <property type="match status" value="1"/>
</dbReference>
<keyword evidence="3 6" id="KW-0812">Transmembrane</keyword>
<keyword evidence="9" id="KW-1185">Reference proteome</keyword>
<keyword evidence="4 6" id="KW-1133">Transmembrane helix</keyword>
<evidence type="ECO:0000313" key="7">
    <source>
        <dbReference type="EMBL" id="CAA7599807.1"/>
    </source>
</evidence>
<dbReference type="EMBL" id="LR746496">
    <property type="protein sequence ID" value="CAA7599807.1"/>
    <property type="molecule type" value="Genomic_DNA"/>
</dbReference>
<dbReference type="PANTHER" id="PTHR23291:SF50">
    <property type="entry name" value="PROTEIN LIFEGUARD 4"/>
    <property type="match status" value="1"/>
</dbReference>
<dbReference type="GO" id="GO:0005886">
    <property type="term" value="C:plasma membrane"/>
    <property type="evidence" value="ECO:0007669"/>
    <property type="project" value="TreeGrafter"/>
</dbReference>
<feature type="transmembrane region" description="Helical" evidence="6">
    <location>
        <begin position="27"/>
        <end position="48"/>
    </location>
</feature>
<reference evidence="8" key="1">
    <citation type="submission" date="2014-11" db="EMBL/GenBank/DDBJ databases">
        <authorList>
            <person name="Hornung B.V."/>
        </authorList>
    </citation>
    <scope>NUCLEOTIDE SEQUENCE</scope>
    <source>
        <strain evidence="8">INE</strain>
    </source>
</reference>
<evidence type="ECO:0000313" key="9">
    <source>
        <dbReference type="Proteomes" id="UP001071230"/>
    </source>
</evidence>
<evidence type="ECO:0000313" key="8">
    <source>
        <dbReference type="EMBL" id="CEJ07373.1"/>
    </source>
</evidence>
<evidence type="ECO:0000256" key="6">
    <source>
        <dbReference type="RuleBase" id="RU004379"/>
    </source>
</evidence>
<dbReference type="EMBL" id="CDGJ01000052">
    <property type="protein sequence ID" value="CEJ07373.1"/>
    <property type="molecule type" value="Genomic_DNA"/>
</dbReference>
<evidence type="ECO:0000256" key="3">
    <source>
        <dbReference type="ARBA" id="ARBA00022692"/>
    </source>
</evidence>
<gene>
    <name evidence="7" type="ORF">DEACI_0436</name>
    <name evidence="8" type="ORF">DEACI_1836</name>
</gene>
<dbReference type="AlphaFoldDB" id="A0A8S0XUW7"/>